<dbReference type="Proteomes" id="UP000183918">
    <property type="component" value="Unassembled WGS sequence"/>
</dbReference>
<dbReference type="RefSeq" id="WP_159429318.1">
    <property type="nucleotide sequence ID" value="NZ_FNPG01000006.1"/>
</dbReference>
<feature type="transmembrane region" description="Helical" evidence="1">
    <location>
        <begin position="30"/>
        <end position="49"/>
    </location>
</feature>
<accession>A0A1H3GDY0</accession>
<organism evidence="2 3">
    <name type="scientific">Lachnobacterium bovis DSM 14045</name>
    <dbReference type="NCBI Taxonomy" id="1122142"/>
    <lineage>
        <taxon>Bacteria</taxon>
        <taxon>Bacillati</taxon>
        <taxon>Bacillota</taxon>
        <taxon>Clostridia</taxon>
        <taxon>Lachnospirales</taxon>
        <taxon>Lachnospiraceae</taxon>
        <taxon>Lachnobacterium</taxon>
    </lineage>
</organism>
<dbReference type="AlphaFoldDB" id="A0A1H3GDY0"/>
<evidence type="ECO:0000313" key="2">
    <source>
        <dbReference type="EMBL" id="SDY01481.1"/>
    </source>
</evidence>
<keyword evidence="3" id="KW-1185">Reference proteome</keyword>
<proteinExistence type="predicted"/>
<name>A0A1H3GDY0_9FIRM</name>
<evidence type="ECO:0000313" key="3">
    <source>
        <dbReference type="Proteomes" id="UP000183918"/>
    </source>
</evidence>
<dbReference type="EMBL" id="FNPG01000006">
    <property type="protein sequence ID" value="SDY01481.1"/>
    <property type="molecule type" value="Genomic_DNA"/>
</dbReference>
<keyword evidence="1" id="KW-0472">Membrane</keyword>
<protein>
    <submittedName>
        <fullName evidence="2">Uncharacterized protein</fullName>
    </submittedName>
</protein>
<dbReference type="STRING" id="1122142.SAMN02910414_00542"/>
<evidence type="ECO:0000256" key="1">
    <source>
        <dbReference type="SAM" id="Phobius"/>
    </source>
</evidence>
<sequence length="51" mass="5398">MGFYVMLLAFFVGIALIATGATKKTNKVIRIVLIVLGIVSLGAAIYMGLPK</sequence>
<keyword evidence="1" id="KW-0812">Transmembrane</keyword>
<reference evidence="2 3" key="1">
    <citation type="submission" date="2016-10" db="EMBL/GenBank/DDBJ databases">
        <authorList>
            <person name="de Groot N.N."/>
        </authorList>
    </citation>
    <scope>NUCLEOTIDE SEQUENCE [LARGE SCALE GENOMIC DNA]</scope>
    <source>
        <strain evidence="2 3">DSM 14045</strain>
    </source>
</reference>
<gene>
    <name evidence="2" type="ORF">SAMN02910414_00542</name>
</gene>
<keyword evidence="1" id="KW-1133">Transmembrane helix</keyword>